<feature type="compositionally biased region" description="Gly residues" evidence="1">
    <location>
        <begin position="21"/>
        <end position="32"/>
    </location>
</feature>
<evidence type="ECO:0000313" key="3">
    <source>
        <dbReference type="Proteomes" id="UP000243459"/>
    </source>
</evidence>
<dbReference type="Gramene" id="ONK63851">
    <property type="protein sequence ID" value="ONK63851"/>
    <property type="gene ID" value="A4U43_C07F19590"/>
</dbReference>
<reference evidence="3" key="1">
    <citation type="journal article" date="2017" name="Nat. Commun.">
        <title>The asparagus genome sheds light on the origin and evolution of a young Y chromosome.</title>
        <authorList>
            <person name="Harkess A."/>
            <person name="Zhou J."/>
            <person name="Xu C."/>
            <person name="Bowers J.E."/>
            <person name="Van der Hulst R."/>
            <person name="Ayyampalayam S."/>
            <person name="Mercati F."/>
            <person name="Riccardi P."/>
            <person name="McKain M.R."/>
            <person name="Kakrana A."/>
            <person name="Tang H."/>
            <person name="Ray J."/>
            <person name="Groenendijk J."/>
            <person name="Arikit S."/>
            <person name="Mathioni S.M."/>
            <person name="Nakano M."/>
            <person name="Shan H."/>
            <person name="Telgmann-Rauber A."/>
            <person name="Kanno A."/>
            <person name="Yue Z."/>
            <person name="Chen H."/>
            <person name="Li W."/>
            <person name="Chen Y."/>
            <person name="Xu X."/>
            <person name="Zhang Y."/>
            <person name="Luo S."/>
            <person name="Chen H."/>
            <person name="Gao J."/>
            <person name="Mao Z."/>
            <person name="Pires J.C."/>
            <person name="Luo M."/>
            <person name="Kudrna D."/>
            <person name="Wing R.A."/>
            <person name="Meyers B.C."/>
            <person name="Yi K."/>
            <person name="Kong H."/>
            <person name="Lavrijsen P."/>
            <person name="Sunseri F."/>
            <person name="Falavigna A."/>
            <person name="Ye Y."/>
            <person name="Leebens-Mack J.H."/>
            <person name="Chen G."/>
        </authorList>
    </citation>
    <scope>NUCLEOTIDE SEQUENCE [LARGE SCALE GENOMIC DNA]</scope>
    <source>
        <strain evidence="3">cv. DH0086</strain>
    </source>
</reference>
<feature type="region of interest" description="Disordered" evidence="1">
    <location>
        <begin position="21"/>
        <end position="50"/>
    </location>
</feature>
<keyword evidence="3" id="KW-1185">Reference proteome</keyword>
<sequence>MASDLGSAATGRDLARIRGLVPGGDGAGGALGGTFHDERYRGPANSTESRKSWWGVRNWLQYFGLCCAGGASERIPKEKRLRIAWP</sequence>
<gene>
    <name evidence="2" type="ORF">A4U43_C07F19590</name>
</gene>
<accession>A0A5P1EGN2</accession>
<name>A0A5P1EGN2_ASPOF</name>
<dbReference type="AlphaFoldDB" id="A0A5P1EGN2"/>
<proteinExistence type="predicted"/>
<evidence type="ECO:0000313" key="2">
    <source>
        <dbReference type="EMBL" id="ONK63851.1"/>
    </source>
</evidence>
<organism evidence="2 3">
    <name type="scientific">Asparagus officinalis</name>
    <name type="common">Garden asparagus</name>
    <dbReference type="NCBI Taxonomy" id="4686"/>
    <lineage>
        <taxon>Eukaryota</taxon>
        <taxon>Viridiplantae</taxon>
        <taxon>Streptophyta</taxon>
        <taxon>Embryophyta</taxon>
        <taxon>Tracheophyta</taxon>
        <taxon>Spermatophyta</taxon>
        <taxon>Magnoliopsida</taxon>
        <taxon>Liliopsida</taxon>
        <taxon>Asparagales</taxon>
        <taxon>Asparagaceae</taxon>
        <taxon>Asparagoideae</taxon>
        <taxon>Asparagus</taxon>
    </lineage>
</organism>
<evidence type="ECO:0000256" key="1">
    <source>
        <dbReference type="SAM" id="MobiDB-lite"/>
    </source>
</evidence>
<protein>
    <submittedName>
        <fullName evidence="2">Uncharacterized protein</fullName>
    </submittedName>
</protein>
<dbReference type="EMBL" id="CM007387">
    <property type="protein sequence ID" value="ONK63851.1"/>
    <property type="molecule type" value="Genomic_DNA"/>
</dbReference>
<dbReference type="Proteomes" id="UP000243459">
    <property type="component" value="Chromosome 7"/>
</dbReference>